<reference evidence="2 3" key="2">
    <citation type="submission" date="2021-10" db="EMBL/GenBank/DDBJ databases">
        <authorList>
            <person name="Piombo E."/>
        </authorList>
    </citation>
    <scope>NUCLEOTIDE SEQUENCE [LARGE SCALE GENOMIC DNA]</scope>
</reference>
<dbReference type="OrthoDB" id="5386682at2759"/>
<proteinExistence type="predicted"/>
<dbReference type="PANTHER" id="PTHR24148">
    <property type="entry name" value="ANKYRIN REPEAT DOMAIN-CONTAINING PROTEIN 39 HOMOLOG-RELATED"/>
    <property type="match status" value="1"/>
</dbReference>
<comment type="caution">
    <text evidence="2">The sequence shown here is derived from an EMBL/GenBank/DDBJ whole genome shotgun (WGS) entry which is preliminary data.</text>
</comment>
<sequence length="662" mass="74333">MAFHDLYPARLDVSKPEIRVLEIIDDSNNSHVSCKLHTVTLDSSSRYAALSYVWGDRNAMTEITVNDRRIAITRNLAGALRHARKYWKCLFSDGDPASFRIWADAICINQADSLERSEQVTLMPQIYSKAKLVLGWLGDQHSEDLAIATLTIGLIHGALASVWDDEQKLLQLEWLKNYPSLTVAPGCERRWRALRVLGSLPYWKRVWILQENLLATTMFYVTPTTMIEANTLLQACVGFGVLCELIAEHHVAKPDFVPNHVWLLFKPPEGTAFNGLKVIGRLGSTKQIFQGMPSHNPGTNQMMWEHLKQSQLGGVLQATDPKDHIYGLLGISCLDIQIDYSESKQLKDVYADYCRAVLQVLQQLPRRDIFFLRDAGIGVFDTAELDIPSWVPNYPARSTGDPPLMFRSTFHLSSMAPGIPFPSISGLELSISGVRLQNVKRIMQSPPTIENLQKGGDGHPWAMEYLQRKPMYNNIPSTWALFSAVARMPKFTRDTSNLLLLRDFLRFLDLKPPQDIEKWGNNPLQYTTEEEGGISIGIIMDGSISNPSMMAHVSPALSFTDPVQALKDRMVETTCRLILILDRNHHVKLFETGKELLGMGPQHCSEGDIVCAVDGYSDLVLLRKCGDRYKFVGPCSTFGISEESVKTALDEGALKVETFRLI</sequence>
<keyword evidence="3" id="KW-1185">Reference proteome</keyword>
<accession>A0A9N9Y0A9</accession>
<evidence type="ECO:0000313" key="2">
    <source>
        <dbReference type="EMBL" id="CAG9983619.1"/>
    </source>
</evidence>
<dbReference type="Pfam" id="PF06985">
    <property type="entry name" value="HET"/>
    <property type="match status" value="1"/>
</dbReference>
<protein>
    <recommendedName>
        <fullName evidence="1">Heterokaryon incompatibility domain-containing protein</fullName>
    </recommendedName>
</protein>
<name>A0A9N9Y0A9_9HYPO</name>
<dbReference type="InterPro" id="IPR010730">
    <property type="entry name" value="HET"/>
</dbReference>
<dbReference type="PANTHER" id="PTHR24148:SF73">
    <property type="entry name" value="HET DOMAIN PROTEIN (AFU_ORTHOLOGUE AFUA_8G01020)"/>
    <property type="match status" value="1"/>
</dbReference>
<dbReference type="AlphaFoldDB" id="A0A9N9Y0A9"/>
<evidence type="ECO:0000313" key="3">
    <source>
        <dbReference type="Proteomes" id="UP000754883"/>
    </source>
</evidence>
<evidence type="ECO:0000259" key="1">
    <source>
        <dbReference type="Pfam" id="PF06985"/>
    </source>
</evidence>
<reference evidence="3" key="1">
    <citation type="submission" date="2019-06" db="EMBL/GenBank/DDBJ databases">
        <authorList>
            <person name="Broberg M."/>
        </authorList>
    </citation>
    <scope>NUCLEOTIDE SEQUENCE [LARGE SCALE GENOMIC DNA]</scope>
</reference>
<dbReference type="EMBL" id="CABFNO020001364">
    <property type="protein sequence ID" value="CAG9983619.1"/>
    <property type="molecule type" value="Genomic_DNA"/>
</dbReference>
<dbReference type="InterPro" id="IPR052895">
    <property type="entry name" value="HetReg/Transcr_Mod"/>
</dbReference>
<dbReference type="Proteomes" id="UP000754883">
    <property type="component" value="Unassembled WGS sequence"/>
</dbReference>
<organism evidence="2 3">
    <name type="scientific">Clonostachys byssicola</name>
    <dbReference type="NCBI Taxonomy" id="160290"/>
    <lineage>
        <taxon>Eukaryota</taxon>
        <taxon>Fungi</taxon>
        <taxon>Dikarya</taxon>
        <taxon>Ascomycota</taxon>
        <taxon>Pezizomycotina</taxon>
        <taxon>Sordariomycetes</taxon>
        <taxon>Hypocreomycetidae</taxon>
        <taxon>Hypocreales</taxon>
        <taxon>Bionectriaceae</taxon>
        <taxon>Clonostachys</taxon>
    </lineage>
</organism>
<feature type="domain" description="Heterokaryon incompatibility" evidence="1">
    <location>
        <begin position="47"/>
        <end position="211"/>
    </location>
</feature>
<gene>
    <name evidence="2" type="ORF">CBYS24578_00015898</name>
</gene>